<organism evidence="2 3">
    <name type="scientific">Microbacterium aoyamense</name>
    <dbReference type="NCBI Taxonomy" id="344166"/>
    <lineage>
        <taxon>Bacteria</taxon>
        <taxon>Bacillati</taxon>
        <taxon>Actinomycetota</taxon>
        <taxon>Actinomycetes</taxon>
        <taxon>Micrococcales</taxon>
        <taxon>Microbacteriaceae</taxon>
        <taxon>Microbacterium</taxon>
    </lineage>
</organism>
<feature type="region of interest" description="Disordered" evidence="1">
    <location>
        <begin position="167"/>
        <end position="189"/>
    </location>
</feature>
<sequence>MCEETEQRPTVLGLLASGRLRPSAGEVAIDGRVDAASLRRRVALVDAPDVSDPDPNVLVAGVVAEELMFAGRRSDPIAARRWLAGRGFDELASVPISSVDPAARLRILCELAALREGVEGIVLVSPDRHGGEPAVWWGLAEELAERGLAVLVIAGRASQTALAATTRGRVGRPLKPSRAGRLRRTGVAR</sequence>
<dbReference type="Proteomes" id="UP001501343">
    <property type="component" value="Unassembled WGS sequence"/>
</dbReference>
<evidence type="ECO:0000313" key="2">
    <source>
        <dbReference type="EMBL" id="GAA1921186.1"/>
    </source>
</evidence>
<comment type="caution">
    <text evidence="2">The sequence shown here is derived from an EMBL/GenBank/DDBJ whole genome shotgun (WGS) entry which is preliminary data.</text>
</comment>
<gene>
    <name evidence="2" type="ORF">GCM10009775_12070</name>
</gene>
<reference evidence="2 3" key="1">
    <citation type="journal article" date="2019" name="Int. J. Syst. Evol. Microbiol.">
        <title>The Global Catalogue of Microorganisms (GCM) 10K type strain sequencing project: providing services to taxonomists for standard genome sequencing and annotation.</title>
        <authorList>
            <consortium name="The Broad Institute Genomics Platform"/>
            <consortium name="The Broad Institute Genome Sequencing Center for Infectious Disease"/>
            <person name="Wu L."/>
            <person name="Ma J."/>
        </authorList>
    </citation>
    <scope>NUCLEOTIDE SEQUENCE [LARGE SCALE GENOMIC DNA]</scope>
    <source>
        <strain evidence="2 3">JCM 14900</strain>
    </source>
</reference>
<name>A0ABN2PGE6_9MICO</name>
<evidence type="ECO:0000256" key="1">
    <source>
        <dbReference type="SAM" id="MobiDB-lite"/>
    </source>
</evidence>
<dbReference type="EMBL" id="BAAAOF010000002">
    <property type="protein sequence ID" value="GAA1921186.1"/>
    <property type="molecule type" value="Genomic_DNA"/>
</dbReference>
<evidence type="ECO:0000313" key="3">
    <source>
        <dbReference type="Proteomes" id="UP001501343"/>
    </source>
</evidence>
<accession>A0ABN2PGE6</accession>
<keyword evidence="3" id="KW-1185">Reference proteome</keyword>
<proteinExistence type="predicted"/>
<evidence type="ECO:0008006" key="4">
    <source>
        <dbReference type="Google" id="ProtNLM"/>
    </source>
</evidence>
<feature type="compositionally biased region" description="Basic residues" evidence="1">
    <location>
        <begin position="178"/>
        <end position="189"/>
    </location>
</feature>
<protein>
    <recommendedName>
        <fullName evidence="4">ABC transporter ATP-binding protein</fullName>
    </recommendedName>
</protein>